<dbReference type="eggNOG" id="ENOG502R2KK">
    <property type="taxonomic scope" value="Eukaryota"/>
</dbReference>
<dbReference type="OMA" id="GTTHENT"/>
<dbReference type="Pfam" id="PF06985">
    <property type="entry name" value="HET"/>
    <property type="match status" value="1"/>
</dbReference>
<evidence type="ECO:0000313" key="2">
    <source>
        <dbReference type="EMBL" id="EHK43235.1"/>
    </source>
</evidence>
<dbReference type="HOGENOM" id="CLU_002639_8_3_1"/>
<dbReference type="PANTHER" id="PTHR33112">
    <property type="entry name" value="DOMAIN PROTEIN, PUTATIVE-RELATED"/>
    <property type="match status" value="1"/>
</dbReference>
<proteinExistence type="predicted"/>
<name>G9P0Y8_HYPAI</name>
<evidence type="ECO:0000313" key="3">
    <source>
        <dbReference type="Proteomes" id="UP000005426"/>
    </source>
</evidence>
<protein>
    <recommendedName>
        <fullName evidence="1">Heterokaryon incompatibility domain-containing protein</fullName>
    </recommendedName>
</protein>
<keyword evidence="3" id="KW-1185">Reference proteome</keyword>
<sequence length="260" mass="29306">DLENIMQNIVNPWVDDCVKTHNGCREVQQLGFESCTPTRLIDVGTTHENTVKLVDSGGLSKPRYLIFSYCWGASNDRSKTTRANIEQRRESILIAALPESIRDAIAVTKLMGVRYLWVDAICIIQEDKENNDGFLDDWNIEAAKMASYYSNALCCISNLSAADSSEGFLRVEKAGLRQEDRQRTFTQRIGVEHFDYVQSSKAQIGGLWMKLVTFYSKMNLTDPTDRLVAIDGIARLICAKYNIGYFAGVLSSHVAQMLLW</sequence>
<gene>
    <name evidence="2" type="ORF">TRIATDRAFT_179156</name>
</gene>
<feature type="non-terminal residue" evidence="2">
    <location>
        <position position="1"/>
    </location>
</feature>
<dbReference type="EMBL" id="ABDG02000026">
    <property type="protein sequence ID" value="EHK43235.1"/>
    <property type="molecule type" value="Genomic_DNA"/>
</dbReference>
<evidence type="ECO:0000259" key="1">
    <source>
        <dbReference type="Pfam" id="PF06985"/>
    </source>
</evidence>
<organism evidence="2 3">
    <name type="scientific">Hypocrea atroviridis (strain ATCC 20476 / IMI 206040)</name>
    <name type="common">Trichoderma atroviride</name>
    <dbReference type="NCBI Taxonomy" id="452589"/>
    <lineage>
        <taxon>Eukaryota</taxon>
        <taxon>Fungi</taxon>
        <taxon>Dikarya</taxon>
        <taxon>Ascomycota</taxon>
        <taxon>Pezizomycotina</taxon>
        <taxon>Sordariomycetes</taxon>
        <taxon>Hypocreomycetidae</taxon>
        <taxon>Hypocreales</taxon>
        <taxon>Hypocreaceae</taxon>
        <taxon>Trichoderma</taxon>
    </lineage>
</organism>
<comment type="caution">
    <text evidence="2">The sequence shown here is derived from an EMBL/GenBank/DDBJ whole genome shotgun (WGS) entry which is preliminary data.</text>
</comment>
<dbReference type="Proteomes" id="UP000005426">
    <property type="component" value="Unassembled WGS sequence"/>
</dbReference>
<feature type="non-terminal residue" evidence="2">
    <location>
        <position position="260"/>
    </location>
</feature>
<feature type="domain" description="Heterokaryon incompatibility" evidence="1">
    <location>
        <begin position="64"/>
        <end position="187"/>
    </location>
</feature>
<dbReference type="InterPro" id="IPR010730">
    <property type="entry name" value="HET"/>
</dbReference>
<dbReference type="STRING" id="452589.G9P0Y8"/>
<dbReference type="AlphaFoldDB" id="G9P0Y8"/>
<reference evidence="2 3" key="1">
    <citation type="journal article" date="2011" name="Genome Biol.">
        <title>Comparative genome sequence analysis underscores mycoparasitism as the ancestral life style of Trichoderma.</title>
        <authorList>
            <person name="Kubicek C.P."/>
            <person name="Herrera-Estrella A."/>
            <person name="Seidl-Seiboth V."/>
            <person name="Martinez D.A."/>
            <person name="Druzhinina I.S."/>
            <person name="Thon M."/>
            <person name="Zeilinger S."/>
            <person name="Casas-Flores S."/>
            <person name="Horwitz B.A."/>
            <person name="Mukherjee P.K."/>
            <person name="Mukherjee M."/>
            <person name="Kredics L."/>
            <person name="Alcaraz L.D."/>
            <person name="Aerts A."/>
            <person name="Antal Z."/>
            <person name="Atanasova L."/>
            <person name="Cervantes-Badillo M.G."/>
            <person name="Challacombe J."/>
            <person name="Chertkov O."/>
            <person name="McCluskey K."/>
            <person name="Coulpier F."/>
            <person name="Deshpande N."/>
            <person name="von Doehren H."/>
            <person name="Ebbole D.J."/>
            <person name="Esquivel-Naranjo E.U."/>
            <person name="Fekete E."/>
            <person name="Flipphi M."/>
            <person name="Glaser F."/>
            <person name="Gomez-Rodriguez E.Y."/>
            <person name="Gruber S."/>
            <person name="Han C."/>
            <person name="Henrissat B."/>
            <person name="Hermosa R."/>
            <person name="Hernandez-Onate M."/>
            <person name="Karaffa L."/>
            <person name="Kosti I."/>
            <person name="Le Crom S."/>
            <person name="Lindquist E."/>
            <person name="Lucas S."/>
            <person name="Luebeck M."/>
            <person name="Luebeck P.S."/>
            <person name="Margeot A."/>
            <person name="Metz B."/>
            <person name="Misra M."/>
            <person name="Nevalainen H."/>
            <person name="Omann M."/>
            <person name="Packer N."/>
            <person name="Perrone G."/>
            <person name="Uresti-Rivera E.E."/>
            <person name="Salamov A."/>
            <person name="Schmoll M."/>
            <person name="Seiboth B."/>
            <person name="Shapiro H."/>
            <person name="Sukno S."/>
            <person name="Tamayo-Ramos J.A."/>
            <person name="Tisch D."/>
            <person name="Wiest A."/>
            <person name="Wilkinson H.H."/>
            <person name="Zhang M."/>
            <person name="Coutinho P.M."/>
            <person name="Kenerley C.M."/>
            <person name="Monte E."/>
            <person name="Baker S.E."/>
            <person name="Grigoriev I.V."/>
        </authorList>
    </citation>
    <scope>NUCLEOTIDE SEQUENCE [LARGE SCALE GENOMIC DNA]</scope>
    <source>
        <strain evidence="3">ATCC 20476 / IMI 206040</strain>
    </source>
</reference>
<accession>G9P0Y8</accession>
<dbReference type="PANTHER" id="PTHR33112:SF16">
    <property type="entry name" value="HETEROKARYON INCOMPATIBILITY DOMAIN-CONTAINING PROTEIN"/>
    <property type="match status" value="1"/>
</dbReference>
<dbReference type="OrthoDB" id="3486565at2759"/>